<evidence type="ECO:0000313" key="3">
    <source>
        <dbReference type="Proteomes" id="UP000054886"/>
    </source>
</evidence>
<evidence type="ECO:0000313" key="2">
    <source>
        <dbReference type="EMBL" id="KTA99483.1"/>
    </source>
</evidence>
<organism evidence="2 3">
    <name type="scientific">Candida glabrata</name>
    <name type="common">Yeast</name>
    <name type="synonym">Torulopsis glabrata</name>
    <dbReference type="NCBI Taxonomy" id="5478"/>
    <lineage>
        <taxon>Eukaryota</taxon>
        <taxon>Fungi</taxon>
        <taxon>Dikarya</taxon>
        <taxon>Ascomycota</taxon>
        <taxon>Saccharomycotina</taxon>
        <taxon>Saccharomycetes</taxon>
        <taxon>Saccharomycetales</taxon>
        <taxon>Saccharomycetaceae</taxon>
        <taxon>Nakaseomyces</taxon>
    </lineage>
</organism>
<dbReference type="AlphaFoldDB" id="A0A0W0CMF1"/>
<dbReference type="VEuPathDB" id="FungiDB:GVI51_C01837"/>
<dbReference type="VEuPathDB" id="FungiDB:B1J91_C02057g"/>
<dbReference type="VEuPathDB" id="FungiDB:GW608_C01903"/>
<feature type="transmembrane region" description="Helical" evidence="1">
    <location>
        <begin position="93"/>
        <end position="115"/>
    </location>
</feature>
<evidence type="ECO:0000256" key="1">
    <source>
        <dbReference type="SAM" id="Phobius"/>
    </source>
</evidence>
<gene>
    <name evidence="2" type="ORF">AO440_000479</name>
</gene>
<keyword evidence="1" id="KW-0812">Transmembrane</keyword>
<keyword evidence="1" id="KW-0472">Membrane</keyword>
<dbReference type="EMBL" id="LLZZ01000144">
    <property type="protein sequence ID" value="KTA99483.1"/>
    <property type="molecule type" value="Genomic_DNA"/>
</dbReference>
<sequence>MIWYYKDIEKVAGTQPVFQPQEIPEYQPQAPRPVGEPVEQWINSDAYAVELPIRNYSMIIHPQWQPPIEKLDEEKNEKLSILHKIGKAIWRPAVLDGIFVTICAIGIIYIIFMLFKYDI</sequence>
<reference evidence="2 3" key="1">
    <citation type="submission" date="2015-10" db="EMBL/GenBank/DDBJ databases">
        <title>Draft genomes sequences of Candida glabrata isolates 1A, 1B, 2A, 2B, 3A and 3B.</title>
        <authorList>
            <person name="Haavelsrud O.E."/>
            <person name="Gaustad P."/>
        </authorList>
    </citation>
    <scope>NUCLEOTIDE SEQUENCE [LARGE SCALE GENOMIC DNA]</scope>
    <source>
        <strain evidence="2">910700640</strain>
    </source>
</reference>
<accession>A0A0W0CMF1</accession>
<comment type="caution">
    <text evidence="2">The sequence shown here is derived from an EMBL/GenBank/DDBJ whole genome shotgun (WGS) entry which is preliminary data.</text>
</comment>
<keyword evidence="1" id="KW-1133">Transmembrane helix</keyword>
<dbReference type="Proteomes" id="UP000054886">
    <property type="component" value="Unassembled WGS sequence"/>
</dbReference>
<protein>
    <submittedName>
        <fullName evidence="2">Uncharacterized protein</fullName>
    </submittedName>
</protein>
<proteinExistence type="predicted"/>
<name>A0A0W0CMF1_CANGB</name>
<dbReference type="VEuPathDB" id="FungiDB:GWK60_C01661"/>
<dbReference type="VEuPathDB" id="FungiDB:CAGL0C02057g"/>